<sequence>MHLFQVMFLSRLILMGLCVQTQMYMAARNSKRGFKRFLEDSGANKVDQGKSGCSYVRSKRFKTMFTRENVEGSDESGSQGIKAVSHFKSGSWECKI</sequence>
<dbReference type="Proteomes" id="UP000238479">
    <property type="component" value="Chromosome 4"/>
</dbReference>
<dbReference type="AlphaFoldDB" id="A0A2P6QQE4"/>
<keyword evidence="1" id="KW-0732">Signal</keyword>
<dbReference type="EMBL" id="PDCK01000042">
    <property type="protein sequence ID" value="PRQ36410.1"/>
    <property type="molecule type" value="Genomic_DNA"/>
</dbReference>
<keyword evidence="3" id="KW-1185">Reference proteome</keyword>
<feature type="chain" id="PRO_5015178306" evidence="1">
    <location>
        <begin position="19"/>
        <end position="96"/>
    </location>
</feature>
<reference evidence="2 3" key="1">
    <citation type="journal article" date="2018" name="Nat. Genet.">
        <title>The Rosa genome provides new insights in the design of modern roses.</title>
        <authorList>
            <person name="Bendahmane M."/>
        </authorList>
    </citation>
    <scope>NUCLEOTIDE SEQUENCE [LARGE SCALE GENOMIC DNA]</scope>
    <source>
        <strain evidence="3">cv. Old Blush</strain>
    </source>
</reference>
<protein>
    <submittedName>
        <fullName evidence="2">Uncharacterized protein</fullName>
    </submittedName>
</protein>
<evidence type="ECO:0000313" key="2">
    <source>
        <dbReference type="EMBL" id="PRQ36410.1"/>
    </source>
</evidence>
<evidence type="ECO:0000313" key="3">
    <source>
        <dbReference type="Proteomes" id="UP000238479"/>
    </source>
</evidence>
<feature type="signal peptide" evidence="1">
    <location>
        <begin position="1"/>
        <end position="18"/>
    </location>
</feature>
<name>A0A2P6QQE4_ROSCH</name>
<comment type="caution">
    <text evidence="2">The sequence shown here is derived from an EMBL/GenBank/DDBJ whole genome shotgun (WGS) entry which is preliminary data.</text>
</comment>
<organism evidence="2 3">
    <name type="scientific">Rosa chinensis</name>
    <name type="common">China rose</name>
    <dbReference type="NCBI Taxonomy" id="74649"/>
    <lineage>
        <taxon>Eukaryota</taxon>
        <taxon>Viridiplantae</taxon>
        <taxon>Streptophyta</taxon>
        <taxon>Embryophyta</taxon>
        <taxon>Tracheophyta</taxon>
        <taxon>Spermatophyta</taxon>
        <taxon>Magnoliopsida</taxon>
        <taxon>eudicotyledons</taxon>
        <taxon>Gunneridae</taxon>
        <taxon>Pentapetalae</taxon>
        <taxon>rosids</taxon>
        <taxon>fabids</taxon>
        <taxon>Rosales</taxon>
        <taxon>Rosaceae</taxon>
        <taxon>Rosoideae</taxon>
        <taxon>Rosoideae incertae sedis</taxon>
        <taxon>Rosa</taxon>
    </lineage>
</organism>
<evidence type="ECO:0000256" key="1">
    <source>
        <dbReference type="SAM" id="SignalP"/>
    </source>
</evidence>
<proteinExistence type="predicted"/>
<dbReference type="Gramene" id="PRQ36410">
    <property type="protein sequence ID" value="PRQ36410"/>
    <property type="gene ID" value="RchiOBHm_Chr4g0391231"/>
</dbReference>
<accession>A0A2P6QQE4</accession>
<gene>
    <name evidence="2" type="ORF">RchiOBHm_Chr4g0391231</name>
</gene>